<name>A0A401G551_9APHY</name>
<feature type="compositionally biased region" description="Polar residues" evidence="1">
    <location>
        <begin position="639"/>
        <end position="654"/>
    </location>
</feature>
<feature type="compositionally biased region" description="Polar residues" evidence="1">
    <location>
        <begin position="1199"/>
        <end position="1208"/>
    </location>
</feature>
<feature type="compositionally biased region" description="Low complexity" evidence="1">
    <location>
        <begin position="772"/>
        <end position="797"/>
    </location>
</feature>
<evidence type="ECO:0000256" key="1">
    <source>
        <dbReference type="SAM" id="MobiDB-lite"/>
    </source>
</evidence>
<feature type="compositionally biased region" description="Low complexity" evidence="1">
    <location>
        <begin position="264"/>
        <end position="290"/>
    </location>
</feature>
<dbReference type="STRING" id="139825.A0A401G551"/>
<feature type="compositionally biased region" description="Polar residues" evidence="1">
    <location>
        <begin position="40"/>
        <end position="57"/>
    </location>
</feature>
<evidence type="ECO:0000313" key="3">
    <source>
        <dbReference type="Proteomes" id="UP000287166"/>
    </source>
</evidence>
<gene>
    <name evidence="2" type="ORF">SCP_0101650</name>
</gene>
<feature type="compositionally biased region" description="Pro residues" evidence="1">
    <location>
        <begin position="715"/>
        <end position="727"/>
    </location>
</feature>
<reference evidence="2 3" key="1">
    <citation type="journal article" date="2018" name="Sci. Rep.">
        <title>Genome sequence of the cauliflower mushroom Sparassis crispa (Hanabiratake) and its association with beneficial usage.</title>
        <authorList>
            <person name="Kiyama R."/>
            <person name="Furutani Y."/>
            <person name="Kawaguchi K."/>
            <person name="Nakanishi T."/>
        </authorList>
    </citation>
    <scope>NUCLEOTIDE SEQUENCE [LARGE SCALE GENOMIC DNA]</scope>
</reference>
<feature type="region of interest" description="Disordered" evidence="1">
    <location>
        <begin position="1128"/>
        <end position="1208"/>
    </location>
</feature>
<feature type="compositionally biased region" description="Pro residues" evidence="1">
    <location>
        <begin position="581"/>
        <end position="595"/>
    </location>
</feature>
<proteinExistence type="predicted"/>
<feature type="compositionally biased region" description="Basic and acidic residues" evidence="1">
    <location>
        <begin position="552"/>
        <end position="563"/>
    </location>
</feature>
<feature type="compositionally biased region" description="Polar residues" evidence="1">
    <location>
        <begin position="380"/>
        <end position="393"/>
    </location>
</feature>
<organism evidence="2 3">
    <name type="scientific">Sparassis crispa</name>
    <dbReference type="NCBI Taxonomy" id="139825"/>
    <lineage>
        <taxon>Eukaryota</taxon>
        <taxon>Fungi</taxon>
        <taxon>Dikarya</taxon>
        <taxon>Basidiomycota</taxon>
        <taxon>Agaricomycotina</taxon>
        <taxon>Agaricomycetes</taxon>
        <taxon>Polyporales</taxon>
        <taxon>Sparassidaceae</taxon>
        <taxon>Sparassis</taxon>
    </lineage>
</organism>
<feature type="compositionally biased region" description="Low complexity" evidence="1">
    <location>
        <begin position="1167"/>
        <end position="1176"/>
    </location>
</feature>
<accession>A0A401G551</accession>
<feature type="region of interest" description="Disordered" evidence="1">
    <location>
        <begin position="956"/>
        <end position="975"/>
    </location>
</feature>
<dbReference type="RefSeq" id="XP_027608205.1">
    <property type="nucleotide sequence ID" value="XM_027752404.1"/>
</dbReference>
<keyword evidence="3" id="KW-1185">Reference proteome</keyword>
<feature type="compositionally biased region" description="Low complexity" evidence="1">
    <location>
        <begin position="364"/>
        <end position="378"/>
    </location>
</feature>
<dbReference type="GeneID" id="38774209"/>
<feature type="compositionally biased region" description="Basic and acidic residues" evidence="1">
    <location>
        <begin position="501"/>
        <end position="510"/>
    </location>
</feature>
<protein>
    <submittedName>
        <fullName evidence="2">Uncharacterized protein</fullName>
    </submittedName>
</protein>
<feature type="region of interest" description="Disordered" evidence="1">
    <location>
        <begin position="1"/>
        <end position="936"/>
    </location>
</feature>
<evidence type="ECO:0000313" key="2">
    <source>
        <dbReference type="EMBL" id="GBE77292.1"/>
    </source>
</evidence>
<dbReference type="Proteomes" id="UP000287166">
    <property type="component" value="Unassembled WGS sequence"/>
</dbReference>
<feature type="compositionally biased region" description="Basic and acidic residues" evidence="1">
    <location>
        <begin position="901"/>
        <end position="936"/>
    </location>
</feature>
<dbReference type="EMBL" id="BFAD01000001">
    <property type="protein sequence ID" value="GBE77292.1"/>
    <property type="molecule type" value="Genomic_DNA"/>
</dbReference>
<feature type="compositionally biased region" description="Polar residues" evidence="1">
    <location>
        <begin position="20"/>
        <end position="30"/>
    </location>
</feature>
<dbReference type="AlphaFoldDB" id="A0A401G551"/>
<dbReference type="InParanoid" id="A0A401G551"/>
<feature type="compositionally biased region" description="Basic and acidic residues" evidence="1">
    <location>
        <begin position="186"/>
        <end position="195"/>
    </location>
</feature>
<feature type="compositionally biased region" description="Low complexity" evidence="1">
    <location>
        <begin position="829"/>
        <end position="848"/>
    </location>
</feature>
<sequence length="1208" mass="127687">MAILGLFGRRDKHKAPSDAAKSTTASSGSVDTDDLATVPSLHQNAVYASSPTASSSKLMLAFRHKKSPRSPPAASDGLLRPPAPHAYLSSARSEPGHGPLDPPPTRSNLFSDSDGGRSVRSLPAHTFSRSREGIVLDDPNTSPPPKKSKGIFAWAHRERKQSKPLPATPDINLDTDSFNLRSFRHVGPESPHESPRPPSSLSTSPYLIPRPRGDSIASDSSQRISVAAFREMAARRSMTNSPSPSSVDMSRMEPSPSLRPPPSHVVSSASPSTGTPSLSVSAPLAVSPPSFTVKTSPLLAARRTTVPLSGSSDSSEEPEESESGEDSADSSTLRPKRDATITRRTAGKASTELGHLMRPIPRIAPSASAQSGSSSRESVITRQRASASTSALQPNAAAQRASILAAEKAPVVKGSHIHSRKKLAGKELDDTSASSDSDTDSDNAPLSKYVIPKRPGSAASHATSRSRVPTKPLIDISSMTVNAPPLMFSQETVESPVSPKQAERGKEKESPVSPTPEQVPTPIEKPTLNDRLSRLTQGVAGRSAENLLKFPQVDEDKGSRERSMPPAPTRSQTAPMDMFAPSPPSPSSPPDPPTPSSKKINGRSMSSPSATFEGIKDLSDPSPIVPTLIRERSPPPAFSVTSRPTSQLSVASQSQPPPPTVRIVQSPPERQPSPLSPSLRSTPEEPVRSLPAPLITLPPSNAFTGGGLLAGGAPIPHPHGSRPPPSSPTKRPGRPRAPSSNAYPPREDSLPPTLRPFAEVNGRRGSPARTDASSQITSASSSASSVLPAAPAPVQSKAPPPRTAKPARPRSSTLTVVPPLGAAPPPKPFAAGPRGYSPASSTGDSSSGRTPVTPQDDGEFNYSRRKKDAGQGQATSNHSQSTLGQPPRRGQRRGASVTFDETVRERGRSSAREREREKEKEERETREMEESRRKERRLTEAKAALELGKIVNGKAPLVDDDDEEAPTLDNMGPRMSMMNPMMGMGSMGGMNMTLTPPSPMAWQQQNMLSQQQYMMPMQQPNADVAFLAAHQQAMLAAKHAYQMAVAQQAMAVAEEEWERGSVGAASALSFTPRPTMGGMFPGSGYGMGVGMGGMGMNAWGGNMMVPPSSQSMYAGSVIGSELGVGTRGSGWATRSAYGEPTGPSNMFRTTGYAFPAPPPLPTGRSDSGQLGPQSRPGPRPRTRTAPSSENPRRAPPPSSWKTSAQRPA</sequence>
<comment type="caution">
    <text evidence="2">The sequence shown here is derived from an EMBL/GenBank/DDBJ whole genome shotgun (WGS) entry which is preliminary data.</text>
</comment>
<feature type="compositionally biased region" description="Polar residues" evidence="1">
    <location>
        <begin position="237"/>
        <end position="248"/>
    </location>
</feature>
<feature type="compositionally biased region" description="Acidic residues" evidence="1">
    <location>
        <begin position="314"/>
        <end position="328"/>
    </location>
</feature>
<dbReference type="OrthoDB" id="2687738at2759"/>
<feature type="compositionally biased region" description="Low complexity" evidence="1">
    <location>
        <begin position="199"/>
        <end position="209"/>
    </location>
</feature>
<feature type="compositionally biased region" description="Polar residues" evidence="1">
    <location>
        <begin position="872"/>
        <end position="883"/>
    </location>
</feature>